<gene>
    <name evidence="1" type="ORF">ACOLOM_LOCUS9941</name>
</gene>
<organism evidence="1 2">
    <name type="scientific">Acaulospora colombiana</name>
    <dbReference type="NCBI Taxonomy" id="27376"/>
    <lineage>
        <taxon>Eukaryota</taxon>
        <taxon>Fungi</taxon>
        <taxon>Fungi incertae sedis</taxon>
        <taxon>Mucoromycota</taxon>
        <taxon>Glomeromycotina</taxon>
        <taxon>Glomeromycetes</taxon>
        <taxon>Diversisporales</taxon>
        <taxon>Acaulosporaceae</taxon>
        <taxon>Acaulospora</taxon>
    </lineage>
</organism>
<name>A0ACA9P8N1_9GLOM</name>
<feature type="non-terminal residue" evidence="1">
    <location>
        <position position="82"/>
    </location>
</feature>
<sequence>MSEREELSEACGLDAAGESRNAPQYFLPLATNRRAIELVEEGVLEDAAGDVEVIVAAWVEPEAMTAMKPRTVTMRGYFMLGD</sequence>
<accession>A0ACA9P8N1</accession>
<protein>
    <submittedName>
        <fullName evidence="1">3824_t:CDS:1</fullName>
    </submittedName>
</protein>
<proteinExistence type="predicted"/>
<dbReference type="EMBL" id="CAJVPT010030190">
    <property type="protein sequence ID" value="CAG8693605.1"/>
    <property type="molecule type" value="Genomic_DNA"/>
</dbReference>
<dbReference type="Proteomes" id="UP000789525">
    <property type="component" value="Unassembled WGS sequence"/>
</dbReference>
<feature type="non-terminal residue" evidence="1">
    <location>
        <position position="1"/>
    </location>
</feature>
<reference evidence="1" key="1">
    <citation type="submission" date="2021-06" db="EMBL/GenBank/DDBJ databases">
        <authorList>
            <person name="Kallberg Y."/>
            <person name="Tangrot J."/>
            <person name="Rosling A."/>
        </authorList>
    </citation>
    <scope>NUCLEOTIDE SEQUENCE</scope>
    <source>
        <strain evidence="1">CL356</strain>
    </source>
</reference>
<evidence type="ECO:0000313" key="1">
    <source>
        <dbReference type="EMBL" id="CAG8693605.1"/>
    </source>
</evidence>
<keyword evidence="2" id="KW-1185">Reference proteome</keyword>
<comment type="caution">
    <text evidence="1">The sequence shown here is derived from an EMBL/GenBank/DDBJ whole genome shotgun (WGS) entry which is preliminary data.</text>
</comment>
<evidence type="ECO:0000313" key="2">
    <source>
        <dbReference type="Proteomes" id="UP000789525"/>
    </source>
</evidence>